<dbReference type="OrthoDB" id="2383582at2759"/>
<organism evidence="2 3">
    <name type="scientific">Umbelopsis vinacea</name>
    <dbReference type="NCBI Taxonomy" id="44442"/>
    <lineage>
        <taxon>Eukaryota</taxon>
        <taxon>Fungi</taxon>
        <taxon>Fungi incertae sedis</taxon>
        <taxon>Mucoromycota</taxon>
        <taxon>Mucoromycotina</taxon>
        <taxon>Umbelopsidomycetes</taxon>
        <taxon>Umbelopsidales</taxon>
        <taxon>Umbelopsidaceae</taxon>
        <taxon>Umbelopsis</taxon>
    </lineage>
</organism>
<dbReference type="Proteomes" id="UP000612746">
    <property type="component" value="Unassembled WGS sequence"/>
</dbReference>
<evidence type="ECO:0000313" key="2">
    <source>
        <dbReference type="EMBL" id="KAG2175800.1"/>
    </source>
</evidence>
<dbReference type="AlphaFoldDB" id="A0A8H7PLB3"/>
<accession>A0A8H7PLB3</accession>
<reference evidence="2" key="1">
    <citation type="submission" date="2020-12" db="EMBL/GenBank/DDBJ databases">
        <title>Metabolic potential, ecology and presence of endohyphal bacteria is reflected in genomic diversity of Mucoromycotina.</title>
        <authorList>
            <person name="Muszewska A."/>
            <person name="Okrasinska A."/>
            <person name="Steczkiewicz K."/>
            <person name="Drgas O."/>
            <person name="Orlowska M."/>
            <person name="Perlinska-Lenart U."/>
            <person name="Aleksandrzak-Piekarczyk T."/>
            <person name="Szatraj K."/>
            <person name="Zielenkiewicz U."/>
            <person name="Pilsyk S."/>
            <person name="Malc E."/>
            <person name="Mieczkowski P."/>
            <person name="Kruszewska J.S."/>
            <person name="Biernat P."/>
            <person name="Pawlowska J."/>
        </authorList>
    </citation>
    <scope>NUCLEOTIDE SEQUENCE</scope>
    <source>
        <strain evidence="2">WA0000051536</strain>
    </source>
</reference>
<gene>
    <name evidence="2" type="ORF">INT44_000278</name>
</gene>
<dbReference type="EMBL" id="JAEPRA010000014">
    <property type="protein sequence ID" value="KAG2175800.1"/>
    <property type="molecule type" value="Genomic_DNA"/>
</dbReference>
<name>A0A8H7PLB3_9FUNG</name>
<sequence>MRFDSLILDLQTEIRSKNTQMKDTWRQFEEAVVAYEKLSSMSADIPVDDEEEEDALLRERSASKLASDDEDDYYEKSGLSIRDLEAADYDYAMAKSSEQSESYNNNYMDKSLVDRSRSATTEGESPQSTLPIPTSAGTYTAATVVIPEKKPAVTEDKRTSMSSIASSKAHDGPKIKAQLKCKRLQYIVKALEASIAESQYKLVYTREDYQRSLQALDDLEDDLCSISTKFEENEKMSLGHFFTALQTKQDQSIVEVYKDLKEYKTRNNDPIHRGQKRKRSIDDQDVTLVSVDEELPVAKVSRTEGSGGKPVLKTLLAVGTLTAIAAATGYANGYLPASL</sequence>
<feature type="compositionally biased region" description="Polar residues" evidence="1">
    <location>
        <begin position="118"/>
        <end position="134"/>
    </location>
</feature>
<evidence type="ECO:0000313" key="3">
    <source>
        <dbReference type="Proteomes" id="UP000612746"/>
    </source>
</evidence>
<evidence type="ECO:0000256" key="1">
    <source>
        <dbReference type="SAM" id="MobiDB-lite"/>
    </source>
</evidence>
<feature type="region of interest" description="Disordered" evidence="1">
    <location>
        <begin position="44"/>
        <end position="63"/>
    </location>
</feature>
<keyword evidence="3" id="KW-1185">Reference proteome</keyword>
<feature type="region of interest" description="Disordered" evidence="1">
    <location>
        <begin position="114"/>
        <end position="134"/>
    </location>
</feature>
<comment type="caution">
    <text evidence="2">The sequence shown here is derived from an EMBL/GenBank/DDBJ whole genome shotgun (WGS) entry which is preliminary data.</text>
</comment>
<proteinExistence type="predicted"/>
<protein>
    <submittedName>
        <fullName evidence="2">Uncharacterized protein</fullName>
    </submittedName>
</protein>